<protein>
    <submittedName>
        <fullName evidence="1">Uncharacterized protein LOC114348570</fullName>
    </submittedName>
</protein>
<gene>
    <name evidence="1" type="primary">LOC114348570</name>
</gene>
<organism evidence="1">
    <name type="scientific">Diabrotica virgifera virgifera</name>
    <name type="common">western corn rootworm</name>
    <dbReference type="NCBI Taxonomy" id="50390"/>
    <lineage>
        <taxon>Eukaryota</taxon>
        <taxon>Metazoa</taxon>
        <taxon>Ecdysozoa</taxon>
        <taxon>Arthropoda</taxon>
        <taxon>Hexapoda</taxon>
        <taxon>Insecta</taxon>
        <taxon>Pterygota</taxon>
        <taxon>Neoptera</taxon>
        <taxon>Endopterygota</taxon>
        <taxon>Coleoptera</taxon>
        <taxon>Polyphaga</taxon>
        <taxon>Cucujiformia</taxon>
        <taxon>Chrysomeloidea</taxon>
        <taxon>Chrysomelidae</taxon>
        <taxon>Galerucinae</taxon>
        <taxon>Diabroticina</taxon>
        <taxon>Diabroticites</taxon>
        <taxon>Diabrotica</taxon>
    </lineage>
</organism>
<proteinExistence type="predicted"/>
<dbReference type="RefSeq" id="XP_028154916.1">
    <property type="nucleotide sequence ID" value="XM_028299115.1"/>
</dbReference>
<dbReference type="AlphaFoldDB" id="A0A6P7GYU8"/>
<dbReference type="InParanoid" id="A0A6P7GYU8"/>
<evidence type="ECO:0000313" key="1">
    <source>
        <dbReference type="RefSeq" id="XP_028154916.1"/>
    </source>
</evidence>
<feature type="non-terminal residue" evidence="1">
    <location>
        <position position="419"/>
    </location>
</feature>
<accession>A0A6P7GYU8</accession>
<name>A0A6P7GYU8_DIAVI</name>
<reference evidence="1" key="1">
    <citation type="submission" date="2025-08" db="UniProtKB">
        <authorList>
            <consortium name="RefSeq"/>
        </authorList>
    </citation>
    <scope>IDENTIFICATION</scope>
    <source>
        <tissue evidence="1">Whole insect</tissue>
    </source>
</reference>
<sequence length="419" mass="48773">MNDSHKKIRAQAELCPTAKMSVFQERCITTRVAAKGLEKKHQLIVPRILAEAKEEFIRITHSAGVCLKTRPVNSDEKRFVIQPYKYLGRSSTFNLYLWVRKQFQSKFLLHDPLVRRIYKECKMLPEILFDLRDLRIKPLAVHELDDTFNNLTSDSESTLLKFYYRICEIVENCDYILDADAWKNLLKVCTGLLSVFISLSIQNTINHVVEVTGKEDLVPYLQLSLKYDKSLYMHPNQQDVILLYSLFISKLVDLGTNFTVLETLKIKSHPEALIHLNITDDYYDSVLSQIAENIMKLFVPIDEYMRKIDYDFREMFIDFTVTDDKEKTFENGCLQIKHFKNYISKASSLLGSEYFAIGQLVLSEYVSSMKESLSVIIEDIFGKLCRIHISENENICQEFENIEEDSMMQPNNSEELIAQ</sequence>